<name>A0A9N9N900_9GLOM</name>
<dbReference type="AlphaFoldDB" id="A0A9N9N900"/>
<accession>A0A9N9N900</accession>
<proteinExistence type="predicted"/>
<evidence type="ECO:0000313" key="1">
    <source>
        <dbReference type="EMBL" id="CAG8713402.1"/>
    </source>
</evidence>
<keyword evidence="2" id="KW-1185">Reference proteome</keyword>
<comment type="caution">
    <text evidence="1">The sequence shown here is derived from an EMBL/GenBank/DDBJ whole genome shotgun (WGS) entry which is preliminary data.</text>
</comment>
<dbReference type="EMBL" id="CAJVPS010023368">
    <property type="protein sequence ID" value="CAG8713402.1"/>
    <property type="molecule type" value="Genomic_DNA"/>
</dbReference>
<dbReference type="OrthoDB" id="10639702at2759"/>
<sequence>KLEALKEELQSSSNNLLSDHSANNLSLELTKHIFGEVSERLLAHESTIKDDVENFLQVGLPGKFLTKKAIPRSINTLVNNKLKEIKKKIKDIEAVLIAEIANVWILGAKSSIKSMVEKSRGKAAYNYVERFSSVFGIGEKVRRASRQIEHLDMSKKRIQWRAMKQSKRDGTIWKLLGDIRTYIAKKTDGELVELNKLMVLNQPSWQIIVPKPSTDSEISNMRGVVEA</sequence>
<gene>
    <name evidence="1" type="ORF">ALEPTO_LOCUS11983</name>
</gene>
<protein>
    <submittedName>
        <fullName evidence="1">13727_t:CDS:1</fullName>
    </submittedName>
</protein>
<evidence type="ECO:0000313" key="2">
    <source>
        <dbReference type="Proteomes" id="UP000789508"/>
    </source>
</evidence>
<reference evidence="1" key="1">
    <citation type="submission" date="2021-06" db="EMBL/GenBank/DDBJ databases">
        <authorList>
            <person name="Kallberg Y."/>
            <person name="Tangrot J."/>
            <person name="Rosling A."/>
        </authorList>
    </citation>
    <scope>NUCLEOTIDE SEQUENCE</scope>
    <source>
        <strain evidence="1">FL130A</strain>
    </source>
</reference>
<dbReference type="Proteomes" id="UP000789508">
    <property type="component" value="Unassembled WGS sequence"/>
</dbReference>
<organism evidence="1 2">
    <name type="scientific">Ambispora leptoticha</name>
    <dbReference type="NCBI Taxonomy" id="144679"/>
    <lineage>
        <taxon>Eukaryota</taxon>
        <taxon>Fungi</taxon>
        <taxon>Fungi incertae sedis</taxon>
        <taxon>Mucoromycota</taxon>
        <taxon>Glomeromycotina</taxon>
        <taxon>Glomeromycetes</taxon>
        <taxon>Archaeosporales</taxon>
        <taxon>Ambisporaceae</taxon>
        <taxon>Ambispora</taxon>
    </lineage>
</organism>
<feature type="non-terminal residue" evidence="1">
    <location>
        <position position="227"/>
    </location>
</feature>